<dbReference type="SUPFAM" id="SSF48371">
    <property type="entry name" value="ARM repeat"/>
    <property type="match status" value="1"/>
</dbReference>
<protein>
    <submittedName>
        <fullName evidence="2">Uncharacterized protein</fullName>
    </submittedName>
</protein>
<proteinExistence type="predicted"/>
<dbReference type="Proteomes" id="UP000743370">
    <property type="component" value="Unassembled WGS sequence"/>
</dbReference>
<gene>
    <name evidence="2" type="ORF">HKW66_Vig0006550</name>
</gene>
<dbReference type="AlphaFoldDB" id="A0A8T0LB26"/>
<accession>A0A8T0LB26</accession>
<evidence type="ECO:0000313" key="2">
    <source>
        <dbReference type="EMBL" id="KAG2409990.1"/>
    </source>
</evidence>
<evidence type="ECO:0000256" key="1">
    <source>
        <dbReference type="SAM" id="MobiDB-lite"/>
    </source>
</evidence>
<evidence type="ECO:0000313" key="3">
    <source>
        <dbReference type="Proteomes" id="UP000743370"/>
    </source>
</evidence>
<dbReference type="EMBL" id="JABFOF010000001">
    <property type="protein sequence ID" value="KAG2409990.1"/>
    <property type="molecule type" value="Genomic_DNA"/>
</dbReference>
<organism evidence="2 3">
    <name type="scientific">Phaseolus angularis</name>
    <name type="common">Azuki bean</name>
    <name type="synonym">Vigna angularis</name>
    <dbReference type="NCBI Taxonomy" id="3914"/>
    <lineage>
        <taxon>Eukaryota</taxon>
        <taxon>Viridiplantae</taxon>
        <taxon>Streptophyta</taxon>
        <taxon>Embryophyta</taxon>
        <taxon>Tracheophyta</taxon>
        <taxon>Spermatophyta</taxon>
        <taxon>Magnoliopsida</taxon>
        <taxon>eudicotyledons</taxon>
        <taxon>Gunneridae</taxon>
        <taxon>Pentapetalae</taxon>
        <taxon>rosids</taxon>
        <taxon>fabids</taxon>
        <taxon>Fabales</taxon>
        <taxon>Fabaceae</taxon>
        <taxon>Papilionoideae</taxon>
        <taxon>50 kb inversion clade</taxon>
        <taxon>NPAAA clade</taxon>
        <taxon>indigoferoid/millettioid clade</taxon>
        <taxon>Phaseoleae</taxon>
        <taxon>Vigna</taxon>
    </lineage>
</organism>
<feature type="region of interest" description="Disordered" evidence="1">
    <location>
        <begin position="45"/>
        <end position="75"/>
    </location>
</feature>
<name>A0A8T0LB26_PHAAN</name>
<reference evidence="2 3" key="1">
    <citation type="submission" date="2020-05" db="EMBL/GenBank/DDBJ databases">
        <title>Vigna angularis (adzuki bean) Var. LongXiaoDou No. 4 denovo assembly.</title>
        <authorList>
            <person name="Xiang H."/>
        </authorList>
    </citation>
    <scope>NUCLEOTIDE SEQUENCE [LARGE SCALE GENOMIC DNA]</scope>
    <source>
        <tissue evidence="2">Leaf</tissue>
    </source>
</reference>
<sequence length="211" mass="24137">MKRTVQCLHREHNTRHALWSLHKRGELRREACWLSMAIKLSSSVKDCETQPPNEWPDSPRANGSHSEEPFSRAPSPPLALHLLRSLKRKSQDFRSSHNSKRFFETLAKVLAYLLHTAPKPETRTMSAILLCRHLTHHHDSFLLPLLSPAARSSLHFVLLSSLQQEPIKSIPKKLYDTISELAATILPDDPSAWSNLLPLLFQWVTSPEPRL</sequence>
<comment type="caution">
    <text evidence="2">The sequence shown here is derived from an EMBL/GenBank/DDBJ whole genome shotgun (WGS) entry which is preliminary data.</text>
</comment>
<dbReference type="InterPro" id="IPR016024">
    <property type="entry name" value="ARM-type_fold"/>
</dbReference>
<dbReference type="Gene3D" id="1.25.10.10">
    <property type="entry name" value="Leucine-rich Repeat Variant"/>
    <property type="match status" value="1"/>
</dbReference>
<dbReference type="InterPro" id="IPR011989">
    <property type="entry name" value="ARM-like"/>
</dbReference>